<name>A0A1T5EMB1_9SPHI</name>
<protein>
    <submittedName>
        <fullName evidence="1">Uncharacterized protein</fullName>
    </submittedName>
</protein>
<dbReference type="STRING" id="623280.SAMN05660226_03425"/>
<dbReference type="EMBL" id="FUYS01000010">
    <property type="protein sequence ID" value="SKB85081.1"/>
    <property type="molecule type" value="Genomic_DNA"/>
</dbReference>
<evidence type="ECO:0000313" key="2">
    <source>
        <dbReference type="Proteomes" id="UP000190541"/>
    </source>
</evidence>
<dbReference type="AlphaFoldDB" id="A0A1T5EMB1"/>
<evidence type="ECO:0000313" key="1">
    <source>
        <dbReference type="EMBL" id="SKB85081.1"/>
    </source>
</evidence>
<reference evidence="1 2" key="1">
    <citation type="submission" date="2017-02" db="EMBL/GenBank/DDBJ databases">
        <authorList>
            <person name="Peterson S.W."/>
        </authorList>
    </citation>
    <scope>NUCLEOTIDE SEQUENCE [LARGE SCALE GENOMIC DNA]</scope>
    <source>
        <strain evidence="1 2">DSM 22899</strain>
    </source>
</reference>
<gene>
    <name evidence="1" type="ORF">SAMN05660226_03425</name>
</gene>
<sequence length="108" mass="12348">MAVAFIACMTRRLKLSGRFGSFFLKKYMVLRSYGSGRKKTTTLEAPKWLFFLDSSQRLFYSSEGLFRTFVGRADFVIKPAIFKNFPHGIVKVTGDDQVAESTPPIIYF</sequence>
<organism evidence="1 2">
    <name type="scientific">Parapedobacter luteus</name>
    <dbReference type="NCBI Taxonomy" id="623280"/>
    <lineage>
        <taxon>Bacteria</taxon>
        <taxon>Pseudomonadati</taxon>
        <taxon>Bacteroidota</taxon>
        <taxon>Sphingobacteriia</taxon>
        <taxon>Sphingobacteriales</taxon>
        <taxon>Sphingobacteriaceae</taxon>
        <taxon>Parapedobacter</taxon>
    </lineage>
</organism>
<accession>A0A1T5EMB1</accession>
<proteinExistence type="predicted"/>
<keyword evidence="2" id="KW-1185">Reference proteome</keyword>
<dbReference type="Proteomes" id="UP000190541">
    <property type="component" value="Unassembled WGS sequence"/>
</dbReference>